<feature type="compositionally biased region" description="Basic residues" evidence="3">
    <location>
        <begin position="409"/>
        <end position="425"/>
    </location>
</feature>
<evidence type="ECO:0000313" key="4">
    <source>
        <dbReference type="EMBL" id="LAA07366.1"/>
    </source>
</evidence>
<dbReference type="InterPro" id="IPR039190">
    <property type="entry name" value="TTC14"/>
</dbReference>
<feature type="coiled-coil region" evidence="2">
    <location>
        <begin position="364"/>
        <end position="394"/>
    </location>
</feature>
<proteinExistence type="evidence at transcript level"/>
<dbReference type="OMA" id="ANAENCY"/>
<dbReference type="SMART" id="SM00028">
    <property type="entry name" value="TPR"/>
    <property type="match status" value="3"/>
</dbReference>
<feature type="compositionally biased region" description="Basic residues" evidence="3">
    <location>
        <begin position="434"/>
        <end position="450"/>
    </location>
</feature>
<dbReference type="SUPFAM" id="SSF48452">
    <property type="entry name" value="TPR-like"/>
    <property type="match status" value="1"/>
</dbReference>
<dbReference type="EMBL" id="IAAA01022697">
    <property type="protein sequence ID" value="LAA07365.1"/>
    <property type="molecule type" value="mRNA"/>
</dbReference>
<keyword evidence="1" id="KW-0802">TPR repeat</keyword>
<reference evidence="4" key="1">
    <citation type="journal article" date="2016" name="Mol. Ecol. Resour.">
        <title>Evaluation of the impact of RNA preservation methods of spiders for de novo transcriptome assembly.</title>
        <authorList>
            <person name="Kono N."/>
            <person name="Nakamura H."/>
            <person name="Ito Y."/>
            <person name="Tomita M."/>
            <person name="Arakawa K."/>
        </authorList>
    </citation>
    <scope>NUCLEOTIDE SEQUENCE</scope>
    <source>
        <tissue evidence="4">Whole body</tissue>
    </source>
</reference>
<dbReference type="InterPro" id="IPR011990">
    <property type="entry name" value="TPR-like_helical_dom_sf"/>
</dbReference>
<dbReference type="RefSeq" id="XP_071033931.1">
    <property type="nucleotide sequence ID" value="XM_071177830.1"/>
</dbReference>
<dbReference type="PANTHER" id="PTHR23184:SF9">
    <property type="entry name" value="TETRATRICOPEPTIDE REPEAT PROTEIN 14"/>
    <property type="match status" value="1"/>
</dbReference>
<sequence length="461" mass="53228">MDQYLWLKSLHSHGPSLINSVVNDAVIDSQNLSKKQKIFNFIKNKHEILFQERPAAFQKSPSFDPLPVELFWDCSKEQRRKLFFKHLERGDVLLLKVINDGLSDNYKLLVLAKHQCCMKLDDLSLVMYLPKLKQELDLVAGGVINYDVIRAAVCSCSLHERKLFVTLDDTILDEDAEPVKLGKITTDELPSYLGELQVSHSSYKAYCHQSSAFVDPNWANQLYDVLGLKKNYLHSFYREWDGKQCPAAETGKVIKMKHIMWLSDMHYNKAVEYYQAQNFTQAILCLNQSLAIYPQNKKALVSRGTLYFKTNNLNKAFIDTDQAMQLDPLYEPAQKQMSVLLVDVAKEHKKTNKFALAKEALRMAIHLNDLNEEAKQLLLKIEEEEEEIECLKSNKISLIPTIVNGSPTKTHKPSPTKKKRRRHRSRREEYERRKQLRHKSKSGSPKRKKSLQSVINKVVAP</sequence>
<dbReference type="InterPro" id="IPR019734">
    <property type="entry name" value="TPR_rpt"/>
</dbReference>
<feature type="repeat" description="TPR" evidence="1">
    <location>
        <begin position="297"/>
        <end position="330"/>
    </location>
</feature>
<name>A0A2L2YGS7_PARTP</name>
<dbReference type="RefSeq" id="XP_015926194.1">
    <property type="nucleotide sequence ID" value="XM_016070708.3"/>
</dbReference>
<dbReference type="EMBL" id="IAAA01022698">
    <property type="protein sequence ID" value="LAA07366.1"/>
    <property type="molecule type" value="mRNA"/>
</dbReference>
<dbReference type="PROSITE" id="PS50005">
    <property type="entry name" value="TPR"/>
    <property type="match status" value="2"/>
</dbReference>
<dbReference type="GeneID" id="107453767"/>
<evidence type="ECO:0000256" key="3">
    <source>
        <dbReference type="SAM" id="MobiDB-lite"/>
    </source>
</evidence>
<dbReference type="PANTHER" id="PTHR23184">
    <property type="entry name" value="TETRATRICOPEPTIDE REPEAT PROTEIN 14"/>
    <property type="match status" value="1"/>
</dbReference>
<dbReference type="KEGG" id="ptep:107453767"/>
<feature type="region of interest" description="Disordered" evidence="3">
    <location>
        <begin position="401"/>
        <end position="461"/>
    </location>
</feature>
<feature type="repeat" description="TPR" evidence="1">
    <location>
        <begin position="263"/>
        <end position="296"/>
    </location>
</feature>
<organism evidence="4">
    <name type="scientific">Parasteatoda tepidariorum</name>
    <name type="common">Common house spider</name>
    <name type="synonym">Achaearanea tepidariorum</name>
    <dbReference type="NCBI Taxonomy" id="114398"/>
    <lineage>
        <taxon>Eukaryota</taxon>
        <taxon>Metazoa</taxon>
        <taxon>Ecdysozoa</taxon>
        <taxon>Arthropoda</taxon>
        <taxon>Chelicerata</taxon>
        <taxon>Arachnida</taxon>
        <taxon>Araneae</taxon>
        <taxon>Araneomorphae</taxon>
        <taxon>Entelegynae</taxon>
        <taxon>Araneoidea</taxon>
        <taxon>Theridiidae</taxon>
        <taxon>Parasteatoda</taxon>
    </lineage>
</organism>
<dbReference type="OrthoDB" id="6437406at2759"/>
<protein>
    <submittedName>
        <fullName evidence="4">Tetratricopeptide repeat protein 14</fullName>
    </submittedName>
</protein>
<dbReference type="RefSeq" id="XP_071033930.1">
    <property type="nucleotide sequence ID" value="XM_071177829.1"/>
</dbReference>
<evidence type="ECO:0000256" key="1">
    <source>
        <dbReference type="PROSITE-ProRule" id="PRU00339"/>
    </source>
</evidence>
<accession>A0A2L2YGS7</accession>
<dbReference type="AlphaFoldDB" id="A0A2L2YGS7"/>
<keyword evidence="2" id="KW-0175">Coiled coil</keyword>
<evidence type="ECO:0000256" key="2">
    <source>
        <dbReference type="SAM" id="Coils"/>
    </source>
</evidence>
<dbReference type="Gene3D" id="1.25.40.10">
    <property type="entry name" value="Tetratricopeptide repeat domain"/>
    <property type="match status" value="1"/>
</dbReference>